<feature type="transmembrane region" description="Helical" evidence="1">
    <location>
        <begin position="317"/>
        <end position="340"/>
    </location>
</feature>
<accession>A0A7W6IDS8</accession>
<feature type="transmembrane region" description="Helical" evidence="1">
    <location>
        <begin position="64"/>
        <end position="81"/>
    </location>
</feature>
<feature type="transmembrane region" description="Helical" evidence="1">
    <location>
        <begin position="164"/>
        <end position="183"/>
    </location>
</feature>
<dbReference type="RefSeq" id="WP_027317562.1">
    <property type="nucleotide sequence ID" value="NZ_JACIDC010000003.1"/>
</dbReference>
<name>A0A7W6IDS8_9HYPH</name>
<feature type="transmembrane region" description="Helical" evidence="1">
    <location>
        <begin position="25"/>
        <end position="44"/>
    </location>
</feature>
<keyword evidence="4" id="KW-1185">Reference proteome</keyword>
<dbReference type="Proteomes" id="UP000519439">
    <property type="component" value="Unassembled WGS sequence"/>
</dbReference>
<keyword evidence="1" id="KW-1133">Transmembrane helix</keyword>
<dbReference type="GO" id="GO:0000271">
    <property type="term" value="P:polysaccharide biosynthetic process"/>
    <property type="evidence" value="ECO:0007669"/>
    <property type="project" value="TreeGrafter"/>
</dbReference>
<dbReference type="GO" id="GO:0016020">
    <property type="term" value="C:membrane"/>
    <property type="evidence" value="ECO:0007669"/>
    <property type="project" value="TreeGrafter"/>
</dbReference>
<sequence length="365" mass="39288">MSAVAFLKGAPRVADTLEQDRNNFALIRLALALAVVVSHAFSVTTGTLTDEPLTVSTGFTLGEHAVNGFFAISGFLVTMSFDRRGWRDYAIARTLRIAPGLIVAVLAVSLLLGAAMTALPLGEYLQSPGLRRFITATLTSFKSNIALPGVFADNPFIFPMGTVWTLKYEVMCYAGVFAIGLLGLLRSRMAALALVLGLAMALAGLDLLRPDAPKGMETALRLPLIFAFGGALYVWRGQVRLSGLLVLALILATWLSAGTFLYKTLLFTGTAYGILWLALSPVLTRFAYEPKADLSYGTYLYGWPIQQSLHALWPGTAAWMLLPPSIILTLIVAALSWTLVEKPALGLKARALGRRTIKTIEPAAP</sequence>
<feature type="transmembrane region" description="Helical" evidence="1">
    <location>
        <begin position="189"/>
        <end position="207"/>
    </location>
</feature>
<dbReference type="PANTHER" id="PTHR23028">
    <property type="entry name" value="ACETYLTRANSFERASE"/>
    <property type="match status" value="1"/>
</dbReference>
<feature type="transmembrane region" description="Helical" evidence="1">
    <location>
        <begin position="101"/>
        <end position="121"/>
    </location>
</feature>
<reference evidence="3 4" key="1">
    <citation type="submission" date="2020-08" db="EMBL/GenBank/DDBJ databases">
        <title>Genomic Encyclopedia of Type Strains, Phase IV (KMG-IV): sequencing the most valuable type-strain genomes for metagenomic binning, comparative biology and taxonomic classification.</title>
        <authorList>
            <person name="Goeker M."/>
        </authorList>
    </citation>
    <scope>NUCLEOTIDE SEQUENCE [LARGE SCALE GENOMIC DNA]</scope>
    <source>
        <strain evidence="3 4">DSM 15743</strain>
    </source>
</reference>
<evidence type="ECO:0000259" key="2">
    <source>
        <dbReference type="Pfam" id="PF01757"/>
    </source>
</evidence>
<organism evidence="3 4">
    <name type="scientific">Microvirga flocculans</name>
    <dbReference type="NCBI Taxonomy" id="217168"/>
    <lineage>
        <taxon>Bacteria</taxon>
        <taxon>Pseudomonadati</taxon>
        <taxon>Pseudomonadota</taxon>
        <taxon>Alphaproteobacteria</taxon>
        <taxon>Hyphomicrobiales</taxon>
        <taxon>Methylobacteriaceae</taxon>
        <taxon>Microvirga</taxon>
    </lineage>
</organism>
<dbReference type="PANTHER" id="PTHR23028:SF53">
    <property type="entry name" value="ACYL_TRANSF_3 DOMAIN-CONTAINING PROTEIN"/>
    <property type="match status" value="1"/>
</dbReference>
<evidence type="ECO:0000313" key="4">
    <source>
        <dbReference type="Proteomes" id="UP000519439"/>
    </source>
</evidence>
<dbReference type="Pfam" id="PF01757">
    <property type="entry name" value="Acyl_transf_3"/>
    <property type="match status" value="1"/>
</dbReference>
<feature type="transmembrane region" description="Helical" evidence="1">
    <location>
        <begin position="219"/>
        <end position="235"/>
    </location>
</feature>
<proteinExistence type="predicted"/>
<evidence type="ECO:0000256" key="1">
    <source>
        <dbReference type="SAM" id="Phobius"/>
    </source>
</evidence>
<feature type="transmembrane region" description="Helical" evidence="1">
    <location>
        <begin position="241"/>
        <end position="262"/>
    </location>
</feature>
<dbReference type="GO" id="GO:0016747">
    <property type="term" value="F:acyltransferase activity, transferring groups other than amino-acyl groups"/>
    <property type="evidence" value="ECO:0007669"/>
    <property type="project" value="InterPro"/>
</dbReference>
<evidence type="ECO:0000313" key="3">
    <source>
        <dbReference type="EMBL" id="MBB4039622.1"/>
    </source>
</evidence>
<comment type="caution">
    <text evidence="3">The sequence shown here is derived from an EMBL/GenBank/DDBJ whole genome shotgun (WGS) entry which is preliminary data.</text>
</comment>
<feature type="domain" description="Acyltransferase 3" evidence="2">
    <location>
        <begin position="26"/>
        <end position="335"/>
    </location>
</feature>
<dbReference type="InterPro" id="IPR050879">
    <property type="entry name" value="Acyltransferase_3"/>
</dbReference>
<keyword evidence="1" id="KW-0812">Transmembrane</keyword>
<dbReference type="AlphaFoldDB" id="A0A7W6IDS8"/>
<dbReference type="EMBL" id="JACIDC010000003">
    <property type="protein sequence ID" value="MBB4039622.1"/>
    <property type="molecule type" value="Genomic_DNA"/>
</dbReference>
<protein>
    <submittedName>
        <fullName evidence="3">Peptidoglycan/LPS O-acetylase OafA/YrhL</fullName>
    </submittedName>
</protein>
<keyword evidence="1" id="KW-0472">Membrane</keyword>
<dbReference type="InterPro" id="IPR002656">
    <property type="entry name" value="Acyl_transf_3_dom"/>
</dbReference>
<gene>
    <name evidence="3" type="ORF">GGR34_001264</name>
</gene>